<comment type="caution">
    <text evidence="2">The sequence shown here is derived from an EMBL/GenBank/DDBJ whole genome shotgun (WGS) entry which is preliminary data.</text>
</comment>
<name>A0A8H9IEC5_9ALTE</name>
<dbReference type="InterPro" id="IPR029058">
    <property type="entry name" value="AB_hydrolase_fold"/>
</dbReference>
<feature type="domain" description="AB hydrolase-1" evidence="1">
    <location>
        <begin position="30"/>
        <end position="137"/>
    </location>
</feature>
<sequence length="258" mass="28924">MNITTQYIDLNSGKVFVKIWTPESIENKAPIVLLHDSLGSVNQWKDFPLQLATKLSRQVIAYDRLGFGSSDAREQLPSLNFIEEEGLVYFPQIKAKLGLTEYLVLGHSVGGAMAINIAAQDKECLSIITIAAQAFVEDLTISGIEQAKSVFQQPQHFEKLVKWHGDKTRWVIDAWTEVWLNPEFRTWQLTVASKITCPVLALHGEKDEYGSVAFPSYIVEQSTGQAQLNIIQSCGHMPHKTHTKQVLLAIDDFINDLS</sequence>
<dbReference type="PANTHER" id="PTHR43689:SF8">
    <property type="entry name" value="ALPHA_BETA-HYDROLASES SUPERFAMILY PROTEIN"/>
    <property type="match status" value="1"/>
</dbReference>
<protein>
    <submittedName>
        <fullName evidence="2">Hydrolase</fullName>
    </submittedName>
</protein>
<dbReference type="Proteomes" id="UP000622604">
    <property type="component" value="Unassembled WGS sequence"/>
</dbReference>
<dbReference type="GO" id="GO:0016787">
    <property type="term" value="F:hydrolase activity"/>
    <property type="evidence" value="ECO:0007669"/>
    <property type="project" value="UniProtKB-KW"/>
</dbReference>
<evidence type="ECO:0000313" key="2">
    <source>
        <dbReference type="EMBL" id="GGZ84277.1"/>
    </source>
</evidence>
<gene>
    <name evidence="2" type="ORF">GCM10011274_47170</name>
</gene>
<dbReference type="Gene3D" id="3.40.50.1820">
    <property type="entry name" value="alpha/beta hydrolase"/>
    <property type="match status" value="1"/>
</dbReference>
<reference evidence="2" key="1">
    <citation type="journal article" date="2014" name="Int. J. Syst. Evol. Microbiol.">
        <title>Complete genome sequence of Corynebacterium casei LMG S-19264T (=DSM 44701T), isolated from a smear-ripened cheese.</title>
        <authorList>
            <consortium name="US DOE Joint Genome Institute (JGI-PGF)"/>
            <person name="Walter F."/>
            <person name="Albersmeier A."/>
            <person name="Kalinowski J."/>
            <person name="Ruckert C."/>
        </authorList>
    </citation>
    <scope>NUCLEOTIDE SEQUENCE</scope>
    <source>
        <strain evidence="2">KCTC 32337</strain>
    </source>
</reference>
<dbReference type="Pfam" id="PF00561">
    <property type="entry name" value="Abhydrolase_1"/>
    <property type="match status" value="1"/>
</dbReference>
<dbReference type="EMBL" id="BMZC01000028">
    <property type="protein sequence ID" value="GGZ84277.1"/>
    <property type="molecule type" value="Genomic_DNA"/>
</dbReference>
<reference evidence="2" key="2">
    <citation type="submission" date="2020-09" db="EMBL/GenBank/DDBJ databases">
        <authorList>
            <person name="Sun Q."/>
            <person name="Kim S."/>
        </authorList>
    </citation>
    <scope>NUCLEOTIDE SEQUENCE</scope>
    <source>
        <strain evidence="2">KCTC 32337</strain>
    </source>
</reference>
<evidence type="ECO:0000259" key="1">
    <source>
        <dbReference type="Pfam" id="PF00561"/>
    </source>
</evidence>
<dbReference type="InterPro" id="IPR000073">
    <property type="entry name" value="AB_hydrolase_1"/>
</dbReference>
<dbReference type="RefSeq" id="WP_008305447.1">
    <property type="nucleotide sequence ID" value="NZ_BMZC01000028.1"/>
</dbReference>
<dbReference type="AlphaFoldDB" id="A0A8H9IEC5"/>
<dbReference type="PANTHER" id="PTHR43689">
    <property type="entry name" value="HYDROLASE"/>
    <property type="match status" value="1"/>
</dbReference>
<keyword evidence="2" id="KW-0378">Hydrolase</keyword>
<evidence type="ECO:0000313" key="3">
    <source>
        <dbReference type="Proteomes" id="UP000622604"/>
    </source>
</evidence>
<dbReference type="PRINTS" id="PR00111">
    <property type="entry name" value="ABHYDROLASE"/>
</dbReference>
<accession>A0A8H9IEC5</accession>
<organism evidence="2 3">
    <name type="scientific">Paraglaciecola chathamensis</name>
    <dbReference type="NCBI Taxonomy" id="368405"/>
    <lineage>
        <taxon>Bacteria</taxon>
        <taxon>Pseudomonadati</taxon>
        <taxon>Pseudomonadota</taxon>
        <taxon>Gammaproteobacteria</taxon>
        <taxon>Alteromonadales</taxon>
        <taxon>Alteromonadaceae</taxon>
        <taxon>Paraglaciecola</taxon>
    </lineage>
</organism>
<proteinExistence type="predicted"/>
<dbReference type="SUPFAM" id="SSF53474">
    <property type="entry name" value="alpha/beta-Hydrolases"/>
    <property type="match status" value="1"/>
</dbReference>